<dbReference type="KEGG" id="cam:113788203"/>
<reference evidence="4 5" key="2">
    <citation type="submission" date="2025-04" db="UniProtKB">
        <authorList>
            <consortium name="RefSeq"/>
        </authorList>
    </citation>
    <scope>IDENTIFICATION</scope>
    <source>
        <tissue evidence="4 5">Etiolated seedlings</tissue>
    </source>
</reference>
<dbReference type="eggNOG" id="KOG0017">
    <property type="taxonomic scope" value="Eukaryota"/>
</dbReference>
<organism evidence="3 4">
    <name type="scientific">Cicer arietinum</name>
    <name type="common">Chickpea</name>
    <name type="synonym">Garbanzo</name>
    <dbReference type="NCBI Taxonomy" id="3827"/>
    <lineage>
        <taxon>Eukaryota</taxon>
        <taxon>Viridiplantae</taxon>
        <taxon>Streptophyta</taxon>
        <taxon>Embryophyta</taxon>
        <taxon>Tracheophyta</taxon>
        <taxon>Spermatophyta</taxon>
        <taxon>Magnoliopsida</taxon>
        <taxon>eudicotyledons</taxon>
        <taxon>Gunneridae</taxon>
        <taxon>Pentapetalae</taxon>
        <taxon>rosids</taxon>
        <taxon>fabids</taxon>
        <taxon>Fabales</taxon>
        <taxon>Fabaceae</taxon>
        <taxon>Papilionoideae</taxon>
        <taxon>50 kb inversion clade</taxon>
        <taxon>NPAAA clade</taxon>
        <taxon>Hologalegina</taxon>
        <taxon>IRL clade</taxon>
        <taxon>Cicereae</taxon>
        <taxon>Cicer</taxon>
    </lineage>
</organism>
<dbReference type="PANTHER" id="PTHR37610:SF55">
    <property type="entry name" value="RETROTRANSPOSON COPIA-LIKE N-TERMINAL DOMAIN-CONTAINING PROTEIN"/>
    <property type="match status" value="1"/>
</dbReference>
<feature type="compositionally biased region" description="Low complexity" evidence="1">
    <location>
        <begin position="11"/>
        <end position="20"/>
    </location>
</feature>
<dbReference type="KEGG" id="cam:101492396"/>
<feature type="region of interest" description="Disordered" evidence="1">
    <location>
        <begin position="256"/>
        <end position="284"/>
    </location>
</feature>
<feature type="compositionally biased region" description="Acidic residues" evidence="1">
    <location>
        <begin position="1"/>
        <end position="10"/>
    </location>
</feature>
<dbReference type="PaxDb" id="3827-XP_004512189.1"/>
<dbReference type="GeneID" id="101492396"/>
<evidence type="ECO:0000313" key="3">
    <source>
        <dbReference type="Proteomes" id="UP000087171"/>
    </source>
</evidence>
<reference evidence="3" key="1">
    <citation type="journal article" date="2013" name="Nat. Biotechnol.">
        <title>Draft genome sequence of chickpea (Cicer arietinum) provides a resource for trait improvement.</title>
        <authorList>
            <person name="Varshney R.K."/>
            <person name="Song C."/>
            <person name="Saxena R.K."/>
            <person name="Azam S."/>
            <person name="Yu S."/>
            <person name="Sharpe A.G."/>
            <person name="Cannon S."/>
            <person name="Baek J."/>
            <person name="Rosen B.D."/>
            <person name="Tar'an B."/>
            <person name="Millan T."/>
            <person name="Zhang X."/>
            <person name="Ramsay L.D."/>
            <person name="Iwata A."/>
            <person name="Wang Y."/>
            <person name="Nelson W."/>
            <person name="Farmer A.D."/>
            <person name="Gaur P.M."/>
            <person name="Soderlund C."/>
            <person name="Penmetsa R.V."/>
            <person name="Xu C."/>
            <person name="Bharti A.K."/>
            <person name="He W."/>
            <person name="Winter P."/>
            <person name="Zhao S."/>
            <person name="Hane J.K."/>
            <person name="Carrasquilla-Garcia N."/>
            <person name="Condie J.A."/>
            <person name="Upadhyaya H.D."/>
            <person name="Luo M.C."/>
            <person name="Thudi M."/>
            <person name="Gowda C.L."/>
            <person name="Singh N.P."/>
            <person name="Lichtenzveig J."/>
            <person name="Gali K.K."/>
            <person name="Rubio J."/>
            <person name="Nadarajan N."/>
            <person name="Dolezel J."/>
            <person name="Bansal K.C."/>
            <person name="Xu X."/>
            <person name="Edwards D."/>
            <person name="Zhang G."/>
            <person name="Kahl G."/>
            <person name="Gil J."/>
            <person name="Singh K.B."/>
            <person name="Datta S.K."/>
            <person name="Jackson S.A."/>
            <person name="Wang J."/>
            <person name="Cook D.R."/>
        </authorList>
    </citation>
    <scope>NUCLEOTIDE SEQUENCE [LARGE SCALE GENOMIC DNA]</scope>
    <source>
        <strain evidence="3">cv. CDC Frontier</strain>
    </source>
</reference>
<evidence type="ECO:0000313" key="5">
    <source>
        <dbReference type="RefSeq" id="XP_027193516.1"/>
    </source>
</evidence>
<sequence>MAGSHDDDDSSTTSATISQDESQNPSSPYYLHPGENPGAFLINQTLQGPNYYNWSRLMKRALVSKNKAKFINGKLPMPAENDVLFDAWERCNMMVISWITRTLSPSIAQSTIHIENSKSLWDHLKNRFSKGDHFRFSDLLQDLHSIKQGDKSVSDFFTAWSILWEELEVLRPITDCSCSSSSECSLQKLMLGYRSSEALTCFLKGLSDNYNTVKTQILMMDPLPDITTAFSLILQQERQISGPCVDAKVLMNSSIHGTSNANPRNGLGRGKGRGSGRGRGGAPQRQCTFCNRLGHIVDHC</sequence>
<evidence type="ECO:0000313" key="4">
    <source>
        <dbReference type="RefSeq" id="XP_004512189.1"/>
    </source>
</evidence>
<dbReference type="InterPro" id="IPR029472">
    <property type="entry name" value="Copia-like_N"/>
</dbReference>
<protein>
    <submittedName>
        <fullName evidence="4">Uncharacterized protein LOC101492396</fullName>
    </submittedName>
    <submittedName>
        <fullName evidence="5">Uncharacterized protein LOC113788203</fullName>
    </submittedName>
</protein>
<proteinExistence type="predicted"/>
<name>A0A1S2YZ37_CICAR</name>
<feature type="domain" description="Retrotransposon Copia-like N-terminal" evidence="2">
    <location>
        <begin position="32"/>
        <end position="79"/>
    </location>
</feature>
<dbReference type="Proteomes" id="UP000087171">
    <property type="component" value="Chromosome Ca8"/>
</dbReference>
<dbReference type="STRING" id="3827.A0A1S2YZ37"/>
<dbReference type="AlphaFoldDB" id="A0A1S2YZ37"/>
<dbReference type="Pfam" id="PF14244">
    <property type="entry name" value="Retrotran_gag_3"/>
    <property type="match status" value="1"/>
</dbReference>
<accession>A0A1S2YZ37</accession>
<keyword evidence="3" id="KW-1185">Reference proteome</keyword>
<dbReference type="PANTHER" id="PTHR37610">
    <property type="entry name" value="CCHC-TYPE DOMAIN-CONTAINING PROTEIN"/>
    <property type="match status" value="1"/>
</dbReference>
<gene>
    <name evidence="4" type="primary">LOC101492396</name>
    <name evidence="5" type="synonym">LOC113788203</name>
</gene>
<feature type="region of interest" description="Disordered" evidence="1">
    <location>
        <begin position="1"/>
        <end position="30"/>
    </location>
</feature>
<evidence type="ECO:0000259" key="2">
    <source>
        <dbReference type="Pfam" id="PF14244"/>
    </source>
</evidence>
<dbReference type="RefSeq" id="XP_027193516.1">
    <property type="nucleotide sequence ID" value="XM_027337715.1"/>
</dbReference>
<dbReference type="OrthoDB" id="1430794at2759"/>
<dbReference type="RefSeq" id="XP_004512189.1">
    <property type="nucleotide sequence ID" value="XM_004512132.1"/>
</dbReference>
<evidence type="ECO:0000256" key="1">
    <source>
        <dbReference type="SAM" id="MobiDB-lite"/>
    </source>
</evidence>